<comment type="caution">
    <text evidence="2">The sequence shown here is derived from an EMBL/GenBank/DDBJ whole genome shotgun (WGS) entry which is preliminary data.</text>
</comment>
<evidence type="ECO:0000313" key="2">
    <source>
        <dbReference type="EMBL" id="GAA2136859.1"/>
    </source>
</evidence>
<accession>A0ABN2Z4Y7</accession>
<keyword evidence="3" id="KW-1185">Reference proteome</keyword>
<reference evidence="2 3" key="1">
    <citation type="journal article" date="2019" name="Int. J. Syst. Evol. Microbiol.">
        <title>The Global Catalogue of Microorganisms (GCM) 10K type strain sequencing project: providing services to taxonomists for standard genome sequencing and annotation.</title>
        <authorList>
            <consortium name="The Broad Institute Genomics Platform"/>
            <consortium name="The Broad Institute Genome Sequencing Center for Infectious Disease"/>
            <person name="Wu L."/>
            <person name="Ma J."/>
        </authorList>
    </citation>
    <scope>NUCLEOTIDE SEQUENCE [LARGE SCALE GENOMIC DNA]</scope>
    <source>
        <strain evidence="2 3">JCM 14560</strain>
    </source>
</reference>
<dbReference type="RefSeq" id="WP_344462405.1">
    <property type="nucleotide sequence ID" value="NZ_BAAANT010000007.1"/>
</dbReference>
<sequence>MDDTVRSWLLAQLGPTDLTELTGRYERLRSARAVAMEVLSERRAKLLAEPLRLVVDGVVTMDQTANLTGLERQLAAIQANPGPDDAAGDDAAPHLDVTALVPTRRAR</sequence>
<protein>
    <submittedName>
        <fullName evidence="2">Uncharacterized protein</fullName>
    </submittedName>
</protein>
<dbReference type="Proteomes" id="UP001422759">
    <property type="component" value="Unassembled WGS sequence"/>
</dbReference>
<gene>
    <name evidence="2" type="ORF">GCM10009760_16700</name>
</gene>
<organism evidence="2 3">
    <name type="scientific">Kitasatospora kazusensis</name>
    <dbReference type="NCBI Taxonomy" id="407974"/>
    <lineage>
        <taxon>Bacteria</taxon>
        <taxon>Bacillati</taxon>
        <taxon>Actinomycetota</taxon>
        <taxon>Actinomycetes</taxon>
        <taxon>Kitasatosporales</taxon>
        <taxon>Streptomycetaceae</taxon>
        <taxon>Kitasatospora</taxon>
    </lineage>
</organism>
<evidence type="ECO:0000313" key="3">
    <source>
        <dbReference type="Proteomes" id="UP001422759"/>
    </source>
</evidence>
<name>A0ABN2Z4Y7_9ACTN</name>
<proteinExistence type="predicted"/>
<feature type="region of interest" description="Disordered" evidence="1">
    <location>
        <begin position="80"/>
        <end position="107"/>
    </location>
</feature>
<dbReference type="EMBL" id="BAAANT010000007">
    <property type="protein sequence ID" value="GAA2136859.1"/>
    <property type="molecule type" value="Genomic_DNA"/>
</dbReference>
<evidence type="ECO:0000256" key="1">
    <source>
        <dbReference type="SAM" id="MobiDB-lite"/>
    </source>
</evidence>